<dbReference type="PROSITE" id="PS50967">
    <property type="entry name" value="HRDC"/>
    <property type="match status" value="1"/>
</dbReference>
<comment type="catalytic activity">
    <reaction evidence="6">
        <text>Exonucleolytic cleavage that removes extra residues from the 3'-terminus of tRNA to produce 5'-mononucleotides.</text>
        <dbReference type="EC" id="3.1.13.5"/>
    </reaction>
</comment>
<dbReference type="InterPro" id="IPR036397">
    <property type="entry name" value="RNaseH_sf"/>
</dbReference>
<dbReference type="InterPro" id="IPR012337">
    <property type="entry name" value="RNaseH-like_sf"/>
</dbReference>
<keyword evidence="2 6" id="KW-0819">tRNA processing</keyword>
<dbReference type="CDD" id="cd06142">
    <property type="entry name" value="RNaseD_exo"/>
    <property type="match status" value="1"/>
</dbReference>
<keyword evidence="9" id="KW-1185">Reference proteome</keyword>
<accession>A0ABZ2XPU7</accession>
<dbReference type="HAMAP" id="MF_01899">
    <property type="entry name" value="RNase_D"/>
    <property type="match status" value="1"/>
</dbReference>
<dbReference type="Pfam" id="PF00570">
    <property type="entry name" value="HRDC"/>
    <property type="match status" value="1"/>
</dbReference>
<dbReference type="Gene3D" id="1.10.150.80">
    <property type="entry name" value="HRDC domain"/>
    <property type="match status" value="1"/>
</dbReference>
<reference evidence="8 9" key="1">
    <citation type="submission" date="2023-04" db="EMBL/GenBank/DDBJ databases">
        <title>Complete genome sequence of Alisedimentitalea scapharcae.</title>
        <authorList>
            <person name="Rong J.-C."/>
            <person name="Yi M.-L."/>
            <person name="Zhao Q."/>
        </authorList>
    </citation>
    <scope>NUCLEOTIDE SEQUENCE [LARGE SCALE GENOMIC DNA]</scope>
    <source>
        <strain evidence="8 9">KCTC 42119</strain>
    </source>
</reference>
<dbReference type="Pfam" id="PF01612">
    <property type="entry name" value="DNA_pol_A_exo1"/>
    <property type="match status" value="1"/>
</dbReference>
<dbReference type="InterPro" id="IPR044876">
    <property type="entry name" value="HRDC_dom_sf"/>
</dbReference>
<comment type="function">
    <text evidence="6">Exonuclease involved in the 3' processing of various precursor tRNAs. Initiates hydrolysis at the 3'-terminus of an RNA molecule and releases 5'-mononucleotides.</text>
</comment>
<evidence type="ECO:0000256" key="1">
    <source>
        <dbReference type="ARBA" id="ARBA00022490"/>
    </source>
</evidence>
<dbReference type="PANTHER" id="PTHR47649:SF1">
    <property type="entry name" value="RIBONUCLEASE D"/>
    <property type="match status" value="1"/>
</dbReference>
<organism evidence="8 9">
    <name type="scientific">Aliisedimentitalea scapharcae</name>
    <dbReference type="NCBI Taxonomy" id="1524259"/>
    <lineage>
        <taxon>Bacteria</taxon>
        <taxon>Pseudomonadati</taxon>
        <taxon>Pseudomonadota</taxon>
        <taxon>Alphaproteobacteria</taxon>
        <taxon>Rhodobacterales</taxon>
        <taxon>Roseobacteraceae</taxon>
        <taxon>Aliisedimentitalea</taxon>
    </lineage>
</organism>
<keyword evidence="3 6" id="KW-0540">Nuclease</keyword>
<evidence type="ECO:0000259" key="7">
    <source>
        <dbReference type="PROSITE" id="PS50967"/>
    </source>
</evidence>
<protein>
    <recommendedName>
        <fullName evidence="6">Ribonuclease D</fullName>
        <shortName evidence="6">RNase D</shortName>
        <ecNumber evidence="6">3.1.13.5</ecNumber>
    </recommendedName>
</protein>
<evidence type="ECO:0000256" key="4">
    <source>
        <dbReference type="ARBA" id="ARBA00022801"/>
    </source>
</evidence>
<evidence type="ECO:0000256" key="2">
    <source>
        <dbReference type="ARBA" id="ARBA00022694"/>
    </source>
</evidence>
<dbReference type="InterPro" id="IPR006292">
    <property type="entry name" value="RNase_D"/>
</dbReference>
<evidence type="ECO:0000256" key="3">
    <source>
        <dbReference type="ARBA" id="ARBA00022722"/>
    </source>
</evidence>
<dbReference type="InterPro" id="IPR051086">
    <property type="entry name" value="RNase_D-like"/>
</dbReference>
<dbReference type="InterPro" id="IPR010997">
    <property type="entry name" value="HRDC-like_sf"/>
</dbReference>
<proteinExistence type="inferred from homology"/>
<dbReference type="GO" id="GO:0033890">
    <property type="term" value="F:ribonuclease D activity"/>
    <property type="evidence" value="ECO:0007669"/>
    <property type="project" value="UniProtKB-EC"/>
</dbReference>
<keyword evidence="1 6" id="KW-0963">Cytoplasm</keyword>
<dbReference type="Proteomes" id="UP001623232">
    <property type="component" value="Chromosome"/>
</dbReference>
<dbReference type="SMART" id="SM00474">
    <property type="entry name" value="35EXOc"/>
    <property type="match status" value="1"/>
</dbReference>
<feature type="domain" description="HRDC" evidence="7">
    <location>
        <begin position="212"/>
        <end position="293"/>
    </location>
</feature>
<dbReference type="RefSeq" id="WP_406644607.1">
    <property type="nucleotide sequence ID" value="NZ_CP123584.1"/>
</dbReference>
<keyword evidence="5 6" id="KW-0269">Exonuclease</keyword>
<name>A0ABZ2XPU7_9RHOB</name>
<dbReference type="EC" id="3.1.13.5" evidence="6"/>
<evidence type="ECO:0000313" key="8">
    <source>
        <dbReference type="EMBL" id="WZK87362.1"/>
    </source>
</evidence>
<evidence type="ECO:0000313" key="9">
    <source>
        <dbReference type="Proteomes" id="UP001623232"/>
    </source>
</evidence>
<evidence type="ECO:0000256" key="5">
    <source>
        <dbReference type="ARBA" id="ARBA00022839"/>
    </source>
</evidence>
<dbReference type="PANTHER" id="PTHR47649">
    <property type="entry name" value="RIBONUCLEASE D"/>
    <property type="match status" value="1"/>
</dbReference>
<dbReference type="InterPro" id="IPR002121">
    <property type="entry name" value="HRDC_dom"/>
</dbReference>
<gene>
    <name evidence="6 8" type="primary">rnd</name>
    <name evidence="8" type="ORF">QEZ52_12095</name>
</gene>
<sequence>MKTLTTTQDLEAFCLEAAKHPYVTLDTEFLRERTYYSKLCLIQMAYPGEGNENAVLIDPLADGLSLEPMYDLFRNESVVKVFHAARQDLEIFWVDAGVFPTPLFDTQVAAMVCGFGEQVGYETLVKKIVRQPLDKTSRFTDWSRRPLTDAQKNYALADVTHLRRIYEFLAADLEKSGRSHWVAEELKVLTNPGTYDIQPEEAWRRVKTRTNSGRFLAVVRELAAFREAHAQTNNVPRNRVFKDDALVELASTKPATQSDLGGSRLLLREARKGIIAEGILAAVKRGVDCTPENLPKPDTSREKLQVNPALADLLRVLLKAKTEHAGVAAKLIANSADLDAIAAGLRDVQALSGWRREVFGNEALRLCNGEIALAAKGQTVRVVEL</sequence>
<comment type="similarity">
    <text evidence="6">Belongs to the RNase D family.</text>
</comment>
<comment type="subcellular location">
    <subcellularLocation>
        <location evidence="6">Cytoplasm</location>
    </subcellularLocation>
</comment>
<dbReference type="NCBIfam" id="TIGR01388">
    <property type="entry name" value="rnd"/>
    <property type="match status" value="1"/>
</dbReference>
<comment type="cofactor">
    <cofactor evidence="6">
        <name>a divalent metal cation</name>
        <dbReference type="ChEBI" id="CHEBI:60240"/>
    </cofactor>
</comment>
<keyword evidence="4 6" id="KW-0378">Hydrolase</keyword>
<dbReference type="InterPro" id="IPR002562">
    <property type="entry name" value="3'-5'_exonuclease_dom"/>
</dbReference>
<dbReference type="SUPFAM" id="SSF47819">
    <property type="entry name" value="HRDC-like"/>
    <property type="match status" value="2"/>
</dbReference>
<dbReference type="SUPFAM" id="SSF53098">
    <property type="entry name" value="Ribonuclease H-like"/>
    <property type="match status" value="1"/>
</dbReference>
<evidence type="ECO:0000256" key="6">
    <source>
        <dbReference type="HAMAP-Rule" id="MF_01899"/>
    </source>
</evidence>
<dbReference type="Gene3D" id="3.30.420.10">
    <property type="entry name" value="Ribonuclease H-like superfamily/Ribonuclease H"/>
    <property type="match status" value="1"/>
</dbReference>
<dbReference type="EMBL" id="CP123584">
    <property type="protein sequence ID" value="WZK87362.1"/>
    <property type="molecule type" value="Genomic_DNA"/>
</dbReference>